<dbReference type="STRING" id="4795.A0A225WXH7"/>
<evidence type="ECO:0000313" key="3">
    <source>
        <dbReference type="EMBL" id="OWZ22303.1"/>
    </source>
</evidence>
<dbReference type="GO" id="GO:0016477">
    <property type="term" value="P:cell migration"/>
    <property type="evidence" value="ECO:0007669"/>
    <property type="project" value="TreeGrafter"/>
</dbReference>
<protein>
    <submittedName>
        <fullName evidence="3">Nck-associated protein</fullName>
    </submittedName>
</protein>
<comment type="similarity">
    <text evidence="1">Belongs to the HEM-1/HEM-2 family.</text>
</comment>
<dbReference type="EMBL" id="NBNE01000147">
    <property type="protein sequence ID" value="OWZ22303.1"/>
    <property type="molecule type" value="Genomic_DNA"/>
</dbReference>
<evidence type="ECO:0000313" key="4">
    <source>
        <dbReference type="Proteomes" id="UP000198211"/>
    </source>
</evidence>
<dbReference type="AlphaFoldDB" id="A0A225WXH7"/>
<dbReference type="OrthoDB" id="548214at2759"/>
<proteinExistence type="inferred from homology"/>
<comment type="caution">
    <text evidence="3">The sequence shown here is derived from an EMBL/GenBank/DDBJ whole genome shotgun (WGS) entry which is preliminary data.</text>
</comment>
<dbReference type="Pfam" id="PF09735">
    <property type="entry name" value="Nckap1"/>
    <property type="match status" value="1"/>
</dbReference>
<evidence type="ECO:0000256" key="1">
    <source>
        <dbReference type="ARBA" id="ARBA00037947"/>
    </source>
</evidence>
<evidence type="ECO:0000256" key="2">
    <source>
        <dbReference type="SAM" id="MobiDB-lite"/>
    </source>
</evidence>
<dbReference type="GO" id="GO:0000902">
    <property type="term" value="P:cell morphogenesis"/>
    <property type="evidence" value="ECO:0007669"/>
    <property type="project" value="TreeGrafter"/>
</dbReference>
<dbReference type="Proteomes" id="UP000198211">
    <property type="component" value="Unassembled WGS sequence"/>
</dbReference>
<feature type="region of interest" description="Disordered" evidence="2">
    <location>
        <begin position="231"/>
        <end position="251"/>
    </location>
</feature>
<name>A0A225WXH7_9STRA</name>
<reference evidence="4" key="1">
    <citation type="submission" date="2017-03" db="EMBL/GenBank/DDBJ databases">
        <title>Phytopthora megakarya and P. palmivora, two closely related causual agents of cacao black pod achieved similar genome size and gene model numbers by different mechanisms.</title>
        <authorList>
            <person name="Ali S."/>
            <person name="Shao J."/>
            <person name="Larry D.J."/>
            <person name="Kronmiller B."/>
            <person name="Shen D."/>
            <person name="Strem M.D."/>
            <person name="Melnick R.L."/>
            <person name="Guiltinan M.J."/>
            <person name="Tyler B.M."/>
            <person name="Meinhardt L.W."/>
            <person name="Bailey B.A."/>
        </authorList>
    </citation>
    <scope>NUCLEOTIDE SEQUENCE [LARGE SCALE GENOMIC DNA]</scope>
    <source>
        <strain evidence="4">zdho120</strain>
    </source>
</reference>
<keyword evidence="4" id="KW-1185">Reference proteome</keyword>
<sequence>MQALSFEKVNANLPVRDFERRALYTVATSSYQLMKRFQHWQQATWESLTKFSAATSGDTCLLTFDSHPQLTRLVLATVAKYVKVNLLWTSFRVIPGLLGLYTFLHLTQSSSGDTLTGASVYSPPEHTDHRVREFVLHFGTTPLLAIQQDFQLKVRDKGTSIAVLALSCFERYDGCRELTKLRHQGVFDLESLVSGTYASHSCLVDLLNVSDIADWVICMVLSLPHQLQKGDRTGSFSPRSPPLSPASPSSPNSSSFLQLWDFMEVIARDRLVLVLHRNNVVNLHDLLYQQVTSLTGAASSSFGNSRSTVSLKKSMNTLSKFALRNCGGDHQQRREVALWLLQSCVQLMQHNPGLVAPSFPLLLAALSIARDEVEWAACHRVPKVNTEGYKAPLLPSHVKAKHLQRVTSSFSGAETELAALLTHSHRLRGLIEQHSQLLSEYYQTFLLNGDADGIAYTIQDSLAANELMTELKPLLEGFLDSERYHINSSSLRATWVREWRQTNTQLTMQNHIPLFDMLRSRMECAVRHTQYICVSAQLIEHAANFSKCWWFRDVVFGQIFNQILTTAPSASIGLVEILSSLSAGNYILDELIDTDDIGLQSKRMVQLLDQLQTRLVSQVEYVLDAVVKRDVNFQRDERTISQEVKTEPMENKVTASSRRLSSFSLVQSSQVQRPSNAELRFVIFSNGSRDAVRLRCSIQDACLQIRCVLRATQRLFGSNTCEYECISTGGAIQTMLTKTLADEYKSVSVLPQDKRLLESTKELPRISDKELEQWSLVDRIAWLFISLVTRRCHPSPSSAPGSFPSMLAVVRKNCFVLAPGVSGELDPREYTDPKSLQHLVTLIGSAGVETVCSAIVNLLVAQVFTLRSSIEAEHAVLAFMDMALSGDSSADVVLATAQVRGLDDIATQLIQIGTTGFLLQLLHVHSSHDTSDAWEARVAPRILRELQQDLDRRTTWTRLLPVACSAGFHSSVWKRTSYLSKVDATDTNAHLMGLAMARLLPSPYNSQSVHQCAVAALRRTAACSNGAVPTKSEATRPLLEALELLVTNATSTASNANGPALGELELSLESLHPRAMLVLHSTP</sequence>
<gene>
    <name evidence="3" type="ORF">PHMEG_0003026</name>
</gene>
<accession>A0A225WXH7</accession>
<organism evidence="3 4">
    <name type="scientific">Phytophthora megakarya</name>
    <dbReference type="NCBI Taxonomy" id="4795"/>
    <lineage>
        <taxon>Eukaryota</taxon>
        <taxon>Sar</taxon>
        <taxon>Stramenopiles</taxon>
        <taxon>Oomycota</taxon>
        <taxon>Peronosporomycetes</taxon>
        <taxon>Peronosporales</taxon>
        <taxon>Peronosporaceae</taxon>
        <taxon>Phytophthora</taxon>
    </lineage>
</organism>
<dbReference type="GO" id="GO:0030866">
    <property type="term" value="P:cortical actin cytoskeleton organization"/>
    <property type="evidence" value="ECO:0007669"/>
    <property type="project" value="TreeGrafter"/>
</dbReference>
<dbReference type="InterPro" id="IPR019137">
    <property type="entry name" value="Nck-associated_protein-1"/>
</dbReference>
<dbReference type="PANTHER" id="PTHR12093">
    <property type="entry name" value="NCK-ASSOCIATED PROTEIN 1"/>
    <property type="match status" value="1"/>
</dbReference>
<dbReference type="GO" id="GO:0031209">
    <property type="term" value="C:SCAR complex"/>
    <property type="evidence" value="ECO:0007669"/>
    <property type="project" value="TreeGrafter"/>
</dbReference>
<dbReference type="GO" id="GO:0030031">
    <property type="term" value="P:cell projection assembly"/>
    <property type="evidence" value="ECO:0007669"/>
    <property type="project" value="TreeGrafter"/>
</dbReference>
<dbReference type="PANTHER" id="PTHR12093:SF10">
    <property type="entry name" value="MEMBRANE-ASSOCIATED PROTEIN HEM"/>
    <property type="match status" value="1"/>
</dbReference>